<dbReference type="InterPro" id="IPR007345">
    <property type="entry name" value="Polysacch_pyruvyl_Trfase"/>
</dbReference>
<dbReference type="OrthoDB" id="9799278at2"/>
<dbReference type="RefSeq" id="WP_120239362.1">
    <property type="nucleotide sequence ID" value="NZ_RAPQ01000008.1"/>
</dbReference>
<accession>A0A419XAK3</accession>
<feature type="domain" description="Polysaccharide pyruvyl transferase" evidence="1">
    <location>
        <begin position="13"/>
        <end position="297"/>
    </location>
</feature>
<dbReference type="AlphaFoldDB" id="A0A419XAK3"/>
<evidence type="ECO:0000313" key="3">
    <source>
        <dbReference type="Proteomes" id="UP000284531"/>
    </source>
</evidence>
<organism evidence="2 3">
    <name type="scientific">Marinifilum flexuosum</name>
    <dbReference type="NCBI Taxonomy" id="1117708"/>
    <lineage>
        <taxon>Bacteria</taxon>
        <taxon>Pseudomonadati</taxon>
        <taxon>Bacteroidota</taxon>
        <taxon>Bacteroidia</taxon>
        <taxon>Marinilabiliales</taxon>
        <taxon>Marinifilaceae</taxon>
    </lineage>
</organism>
<reference evidence="2 3" key="1">
    <citation type="submission" date="2018-09" db="EMBL/GenBank/DDBJ databases">
        <title>Genomic Encyclopedia of Archaeal and Bacterial Type Strains, Phase II (KMG-II): from individual species to whole genera.</title>
        <authorList>
            <person name="Goeker M."/>
        </authorList>
    </citation>
    <scope>NUCLEOTIDE SEQUENCE [LARGE SCALE GENOMIC DNA]</scope>
    <source>
        <strain evidence="2 3">DSM 21950</strain>
    </source>
</reference>
<dbReference type="GO" id="GO:0016740">
    <property type="term" value="F:transferase activity"/>
    <property type="evidence" value="ECO:0007669"/>
    <property type="project" value="UniProtKB-KW"/>
</dbReference>
<dbReference type="Pfam" id="PF04230">
    <property type="entry name" value="PS_pyruv_trans"/>
    <property type="match status" value="1"/>
</dbReference>
<comment type="caution">
    <text evidence="2">The sequence shown here is derived from an EMBL/GenBank/DDBJ whole genome shotgun (WGS) entry which is preliminary data.</text>
</comment>
<dbReference type="Proteomes" id="UP000284531">
    <property type="component" value="Unassembled WGS sequence"/>
</dbReference>
<evidence type="ECO:0000313" key="2">
    <source>
        <dbReference type="EMBL" id="RKE04600.1"/>
    </source>
</evidence>
<keyword evidence="3" id="KW-1185">Reference proteome</keyword>
<gene>
    <name evidence="2" type="ORF">BXY64_1627</name>
</gene>
<name>A0A419XAK3_9BACT</name>
<sequence length="357" mass="41511">MKIGILTHPLGHNYGGILQNYALQVVLKKMGHDPTTIRIGKYTILNWLVSMIKIFILKLIGRELQYPLAPWVKLKKEKPLTDFVDRNVKCSTKKLWFEEKEVLKYNFDALLVGSDQVWRPCYNLHIEDLFLNFARNIEIRKIAYAASFGTDEWEFSVDQTKLCKDLIKQFDAVSVREDSGVKLCNSFLNQKAEVVLDPTLLLSKSEYEKICKNVEKYSSPTLAVYILDMTNEKMNFVESFAKKKNLRVKLMNVVEITHKYDTIETWLSTFRDAEFVITDSFHGTIFSIIFNKDFYSICNLERGASRFESLLSLFGLKSRLLYGLDLNNDCSINWIEINEKLEELRDQSNLFLKNSLS</sequence>
<dbReference type="EMBL" id="RAPQ01000008">
    <property type="protein sequence ID" value="RKE04600.1"/>
    <property type="molecule type" value="Genomic_DNA"/>
</dbReference>
<evidence type="ECO:0000259" key="1">
    <source>
        <dbReference type="Pfam" id="PF04230"/>
    </source>
</evidence>
<protein>
    <submittedName>
        <fullName evidence="2">Polysaccharide pyruvyl transferase</fullName>
    </submittedName>
</protein>
<proteinExistence type="predicted"/>
<keyword evidence="2" id="KW-0808">Transferase</keyword>